<evidence type="ECO:0000313" key="10">
    <source>
        <dbReference type="Proteomes" id="UP000572817"/>
    </source>
</evidence>
<keyword evidence="2 4" id="KW-0378">Hydrolase</keyword>
<comment type="caution">
    <text evidence="9">The sequence shown here is derived from an EMBL/GenBank/DDBJ whole genome shotgun (WGS) entry which is preliminary data.</text>
</comment>
<dbReference type="OrthoDB" id="9970295at2759"/>
<protein>
    <submittedName>
        <fullName evidence="9">Putative f5 8 type c domain protein</fullName>
    </submittedName>
</protein>
<proteinExistence type="inferred from homology"/>
<evidence type="ECO:0000256" key="4">
    <source>
        <dbReference type="RuleBase" id="RU361187"/>
    </source>
</evidence>
<keyword evidence="10" id="KW-1185">Reference proteome</keyword>
<reference evidence="9 10" key="1">
    <citation type="submission" date="2020-04" db="EMBL/GenBank/DDBJ databases">
        <title>Genome Assembly and Annotation of Botryosphaeria dothidea sdau 11-99, a Latent Pathogen of Apple Fruit Ring Rot in China.</title>
        <authorList>
            <person name="Yu C."/>
            <person name="Diao Y."/>
            <person name="Lu Q."/>
            <person name="Zhao J."/>
            <person name="Cui S."/>
            <person name="Peng C."/>
            <person name="He B."/>
            <person name="Liu H."/>
        </authorList>
    </citation>
    <scope>NUCLEOTIDE SEQUENCE [LARGE SCALE GENOMIC DNA]</scope>
    <source>
        <strain evidence="9">Sdau11-99</strain>
        <strain evidence="10">sdau11-99</strain>
    </source>
</reference>
<gene>
    <name evidence="9" type="ORF">GTA08_BOTSDO06307</name>
    <name evidence="8" type="ORF">GTA08_BOTSDO10192</name>
</gene>
<feature type="compositionally biased region" description="Low complexity" evidence="5">
    <location>
        <begin position="419"/>
        <end position="434"/>
    </location>
</feature>
<dbReference type="InterPro" id="IPR006710">
    <property type="entry name" value="Glyco_hydro_43"/>
</dbReference>
<evidence type="ECO:0000313" key="8">
    <source>
        <dbReference type="EMBL" id="KAF4301819.1"/>
    </source>
</evidence>
<evidence type="ECO:0000256" key="5">
    <source>
        <dbReference type="SAM" id="MobiDB-lite"/>
    </source>
</evidence>
<dbReference type="InterPro" id="IPR008979">
    <property type="entry name" value="Galactose-bd-like_sf"/>
</dbReference>
<sequence>MPSISTLVASALLPLYAVAEVTVTSQLFQLAGGNAANNVKFTWAPASGATSYDILRGSGSGSFERVASAPGNSLDIYDLTGPATFRIKAMNGNSQVDVSSDIAITPGGTTPRNLNTYDNTAANPLKVKSDLVLDGTYYRYNYVTDAQGFSHISQQTSTDGYTFTGDTSVLTRAEVCASVSDGLCKLESIKWAQHPQTNQVIMWAHFENAKDYTLGQVAVAYGTPGKSLTFGGAFRPAGDDSRDMTFFADSDGSGYIISAIKTNTDLGLYALNDKWTNVTSKVATLQAGERREAPAMVHRDGYYYLFTSTAAGWYPSQGKFISAQNLSGPWSASQNIGNVVNFGAQSGQVEKIGNNYIMAANRWAANWAKPEASNRQILLPISFSNGLASYSFYETLSYSDDTGVVIGVQNGKVLSVGKTATSSGAASGSSPSVANDGTQDNPNGLFTPSGVPFWWQVDLGQAHTITQVDLTPRQVGGSETYLQYTISGSNDGQSFTQIADESSNTAVGFRSSKISASGTYRYIRVNVEKVINIQNGNEADWAVGIHEILVYGN</sequence>
<feature type="region of interest" description="Disordered" evidence="5">
    <location>
        <begin position="419"/>
        <end position="442"/>
    </location>
</feature>
<evidence type="ECO:0000256" key="1">
    <source>
        <dbReference type="ARBA" id="ARBA00009865"/>
    </source>
</evidence>
<dbReference type="EMBL" id="WWBZ02000073">
    <property type="protein sequence ID" value="KAF4301819.1"/>
    <property type="molecule type" value="Genomic_DNA"/>
</dbReference>
<evidence type="ECO:0000256" key="2">
    <source>
        <dbReference type="ARBA" id="ARBA00022801"/>
    </source>
</evidence>
<organism evidence="9 10">
    <name type="scientific">Botryosphaeria dothidea</name>
    <dbReference type="NCBI Taxonomy" id="55169"/>
    <lineage>
        <taxon>Eukaryota</taxon>
        <taxon>Fungi</taxon>
        <taxon>Dikarya</taxon>
        <taxon>Ascomycota</taxon>
        <taxon>Pezizomycotina</taxon>
        <taxon>Dothideomycetes</taxon>
        <taxon>Dothideomycetes incertae sedis</taxon>
        <taxon>Botryosphaeriales</taxon>
        <taxon>Botryosphaeriaceae</taxon>
        <taxon>Botryosphaeria</taxon>
    </lineage>
</organism>
<dbReference type="Pfam" id="PF00754">
    <property type="entry name" value="F5_F8_type_C"/>
    <property type="match status" value="1"/>
</dbReference>
<feature type="domain" description="F5/8 type C" evidence="7">
    <location>
        <begin position="401"/>
        <end position="553"/>
    </location>
</feature>
<evidence type="ECO:0000259" key="7">
    <source>
        <dbReference type="PROSITE" id="PS50022"/>
    </source>
</evidence>
<dbReference type="EMBL" id="WWBZ02000040">
    <property type="protein sequence ID" value="KAF4305361.1"/>
    <property type="molecule type" value="Genomic_DNA"/>
</dbReference>
<dbReference type="AlphaFoldDB" id="A0A8H4IQ27"/>
<dbReference type="Gene3D" id="2.115.10.20">
    <property type="entry name" value="Glycosyl hydrolase domain, family 43"/>
    <property type="match status" value="1"/>
</dbReference>
<dbReference type="PANTHER" id="PTHR22925:SF3">
    <property type="entry name" value="GLYCOSYL HYDROLASE FAMILY PROTEIN 43"/>
    <property type="match status" value="1"/>
</dbReference>
<dbReference type="PANTHER" id="PTHR22925">
    <property type="entry name" value="GLYCOSYL HYDROLASE 43 FAMILY MEMBER"/>
    <property type="match status" value="1"/>
</dbReference>
<keyword evidence="3 4" id="KW-0326">Glycosidase</keyword>
<evidence type="ECO:0000313" key="9">
    <source>
        <dbReference type="EMBL" id="KAF4305361.1"/>
    </source>
</evidence>
<dbReference type="GO" id="GO:0005975">
    <property type="term" value="P:carbohydrate metabolic process"/>
    <property type="evidence" value="ECO:0007669"/>
    <property type="project" value="InterPro"/>
</dbReference>
<dbReference type="SUPFAM" id="SSF75005">
    <property type="entry name" value="Arabinanase/levansucrase/invertase"/>
    <property type="match status" value="1"/>
</dbReference>
<accession>A0A8H4IQ27</accession>
<dbReference type="Proteomes" id="UP000572817">
    <property type="component" value="Unassembled WGS sequence"/>
</dbReference>
<dbReference type="CDD" id="cd18822">
    <property type="entry name" value="GH43_CtGH43-like"/>
    <property type="match status" value="1"/>
</dbReference>
<dbReference type="PROSITE" id="PS50022">
    <property type="entry name" value="FA58C_3"/>
    <property type="match status" value="1"/>
</dbReference>
<comment type="similarity">
    <text evidence="1 4">Belongs to the glycosyl hydrolase 43 family.</text>
</comment>
<keyword evidence="6" id="KW-0732">Signal</keyword>
<name>A0A8H4IQ27_9PEZI</name>
<dbReference type="Pfam" id="PF04616">
    <property type="entry name" value="Glyco_hydro_43"/>
    <property type="match status" value="1"/>
</dbReference>
<feature type="chain" id="PRO_5035101449" evidence="6">
    <location>
        <begin position="20"/>
        <end position="553"/>
    </location>
</feature>
<evidence type="ECO:0000256" key="6">
    <source>
        <dbReference type="SAM" id="SignalP"/>
    </source>
</evidence>
<dbReference type="InterPro" id="IPR023296">
    <property type="entry name" value="Glyco_hydro_beta-prop_sf"/>
</dbReference>
<evidence type="ECO:0000256" key="3">
    <source>
        <dbReference type="ARBA" id="ARBA00023295"/>
    </source>
</evidence>
<dbReference type="GO" id="GO:0004553">
    <property type="term" value="F:hydrolase activity, hydrolyzing O-glycosyl compounds"/>
    <property type="evidence" value="ECO:0007669"/>
    <property type="project" value="InterPro"/>
</dbReference>
<feature type="signal peptide" evidence="6">
    <location>
        <begin position="1"/>
        <end position="19"/>
    </location>
</feature>
<dbReference type="SUPFAM" id="SSF49785">
    <property type="entry name" value="Galactose-binding domain-like"/>
    <property type="match status" value="1"/>
</dbReference>
<dbReference type="Gene3D" id="2.60.120.260">
    <property type="entry name" value="Galactose-binding domain-like"/>
    <property type="match status" value="1"/>
</dbReference>
<dbReference type="Gene3D" id="2.60.40.10">
    <property type="entry name" value="Immunoglobulins"/>
    <property type="match status" value="1"/>
</dbReference>
<dbReference type="InterPro" id="IPR000421">
    <property type="entry name" value="FA58C"/>
</dbReference>
<dbReference type="InterPro" id="IPR013783">
    <property type="entry name" value="Ig-like_fold"/>
</dbReference>